<gene>
    <name evidence="3" type="ORF">BRW62_07645</name>
</gene>
<dbReference type="NCBIfam" id="TIGR00252">
    <property type="entry name" value="YraN family protein"/>
    <property type="match status" value="1"/>
</dbReference>
<dbReference type="NCBIfam" id="NF009150">
    <property type="entry name" value="PRK12497.1-3"/>
    <property type="match status" value="1"/>
</dbReference>
<dbReference type="InterPro" id="IPR003509">
    <property type="entry name" value="UPF0102_YraN-like"/>
</dbReference>
<dbReference type="GO" id="GO:0003676">
    <property type="term" value="F:nucleic acid binding"/>
    <property type="evidence" value="ECO:0007669"/>
    <property type="project" value="InterPro"/>
</dbReference>
<comment type="similarity">
    <text evidence="1 2">Belongs to the UPF0102 family.</text>
</comment>
<dbReference type="HAMAP" id="MF_00048">
    <property type="entry name" value="UPF0102"/>
    <property type="match status" value="1"/>
</dbReference>
<protein>
    <recommendedName>
        <fullName evidence="2">UPF0102 protein BRW62_07645</fullName>
    </recommendedName>
</protein>
<keyword evidence="4" id="KW-1185">Reference proteome</keyword>
<accession>A0A2D2Q2D7</accession>
<reference evidence="3 4" key="1">
    <citation type="submission" date="2016-11" db="EMBL/GenBank/DDBJ databases">
        <title>Complete genome sequence of thermophilic cyanobacteria strain Synechococcus sp. PCC6715.</title>
        <authorList>
            <person name="Tang J."/>
            <person name="Daroch M."/>
            <person name="Liang Y."/>
            <person name="Jiang D."/>
            <person name="Shah M."/>
        </authorList>
    </citation>
    <scope>NUCLEOTIDE SEQUENCE [LARGE SCALE GENOMIC DNA]</scope>
    <source>
        <strain evidence="3 4">PCC 6715</strain>
    </source>
</reference>
<dbReference type="Gene3D" id="3.40.1350.10">
    <property type="match status" value="1"/>
</dbReference>
<sequence length="125" mass="14315">MRRIGNGGEEAVVRWLRAQQWQIVARNWGCRRGELDIVAYSPGGVLAFVEVKTRRPQNWDADGLEAIAHRKQQKLIGTAQEFLQAHPQWHDSPCRFDVALVLYQPSPVGGCYRVHQYLEDAFTVE</sequence>
<dbReference type="PANTHER" id="PTHR34039:SF1">
    <property type="entry name" value="UPF0102 PROTEIN YRAN"/>
    <property type="match status" value="1"/>
</dbReference>
<dbReference type="RefSeq" id="WP_099798987.1">
    <property type="nucleotide sequence ID" value="NZ_CP018092.1"/>
</dbReference>
<dbReference type="AlphaFoldDB" id="A0A2D2Q2D7"/>
<dbReference type="PANTHER" id="PTHR34039">
    <property type="entry name" value="UPF0102 PROTEIN YRAN"/>
    <property type="match status" value="1"/>
</dbReference>
<dbReference type="InterPro" id="IPR011856">
    <property type="entry name" value="tRNA_endonuc-like_dom_sf"/>
</dbReference>
<proteinExistence type="inferred from homology"/>
<evidence type="ECO:0000256" key="1">
    <source>
        <dbReference type="ARBA" id="ARBA00006738"/>
    </source>
</evidence>
<dbReference type="EMBL" id="CP018092">
    <property type="protein sequence ID" value="ATS18646.1"/>
    <property type="molecule type" value="Genomic_DNA"/>
</dbReference>
<evidence type="ECO:0000256" key="2">
    <source>
        <dbReference type="HAMAP-Rule" id="MF_00048"/>
    </source>
</evidence>
<dbReference type="SUPFAM" id="SSF52980">
    <property type="entry name" value="Restriction endonuclease-like"/>
    <property type="match status" value="1"/>
</dbReference>
<evidence type="ECO:0000313" key="4">
    <source>
        <dbReference type="Proteomes" id="UP000231057"/>
    </source>
</evidence>
<dbReference type="KEGG" id="slw:BRW62_07645"/>
<organism evidence="3 4">
    <name type="scientific">Parathermosynechococcus lividus PCC 6715</name>
    <dbReference type="NCBI Taxonomy" id="1917166"/>
    <lineage>
        <taxon>Bacteria</taxon>
        <taxon>Bacillati</taxon>
        <taxon>Cyanobacteriota</taxon>
        <taxon>Cyanophyceae</taxon>
        <taxon>Acaryochloridales</taxon>
        <taxon>Thermosynechococcaceae</taxon>
        <taxon>Parathermosynechococcus</taxon>
    </lineage>
</organism>
<dbReference type="Proteomes" id="UP000231057">
    <property type="component" value="Chromosome"/>
</dbReference>
<name>A0A2D2Q2D7_PARLV</name>
<reference evidence="4" key="2">
    <citation type="journal article" date="2022" name="Front. Microbiol.">
        <title>Comparative Genomic Analysis Revealed Distinct Molecular Components and Organization of CO2-Concentrating Mechanism in Thermophilic Cyanobacteria.</title>
        <authorList>
            <person name="Tang J."/>
            <person name="Zhou H."/>
            <person name="Yao D."/>
            <person name="Riaz S."/>
            <person name="You D."/>
            <person name="Klepacz-Smolka A."/>
            <person name="Daroch M."/>
        </authorList>
    </citation>
    <scope>NUCLEOTIDE SEQUENCE [LARGE SCALE GENOMIC DNA]</scope>
    <source>
        <strain evidence="4">PCC 6715</strain>
    </source>
</reference>
<dbReference type="OrthoDB" id="9802516at2"/>
<dbReference type="InterPro" id="IPR011335">
    <property type="entry name" value="Restrct_endonuc-II-like"/>
</dbReference>
<evidence type="ECO:0000313" key="3">
    <source>
        <dbReference type="EMBL" id="ATS18646.1"/>
    </source>
</evidence>
<dbReference type="Pfam" id="PF02021">
    <property type="entry name" value="UPF0102"/>
    <property type="match status" value="1"/>
</dbReference>